<dbReference type="Proteomes" id="UP001066276">
    <property type="component" value="Chromosome 6"/>
</dbReference>
<keyword evidence="2" id="KW-1185">Reference proteome</keyword>
<dbReference type="EMBL" id="JANPWB010000010">
    <property type="protein sequence ID" value="KAJ1145660.1"/>
    <property type="molecule type" value="Genomic_DNA"/>
</dbReference>
<comment type="caution">
    <text evidence="1">The sequence shown here is derived from an EMBL/GenBank/DDBJ whole genome shotgun (WGS) entry which is preliminary data.</text>
</comment>
<organism evidence="1 2">
    <name type="scientific">Pleurodeles waltl</name>
    <name type="common">Iberian ribbed newt</name>
    <dbReference type="NCBI Taxonomy" id="8319"/>
    <lineage>
        <taxon>Eukaryota</taxon>
        <taxon>Metazoa</taxon>
        <taxon>Chordata</taxon>
        <taxon>Craniata</taxon>
        <taxon>Vertebrata</taxon>
        <taxon>Euteleostomi</taxon>
        <taxon>Amphibia</taxon>
        <taxon>Batrachia</taxon>
        <taxon>Caudata</taxon>
        <taxon>Salamandroidea</taxon>
        <taxon>Salamandridae</taxon>
        <taxon>Pleurodelinae</taxon>
        <taxon>Pleurodeles</taxon>
    </lineage>
</organism>
<reference evidence="1" key="1">
    <citation type="journal article" date="2022" name="bioRxiv">
        <title>Sequencing and chromosome-scale assembly of the giantPleurodeles waltlgenome.</title>
        <authorList>
            <person name="Brown T."/>
            <person name="Elewa A."/>
            <person name="Iarovenko S."/>
            <person name="Subramanian E."/>
            <person name="Araus A.J."/>
            <person name="Petzold A."/>
            <person name="Susuki M."/>
            <person name="Suzuki K.-i.T."/>
            <person name="Hayashi T."/>
            <person name="Toyoda A."/>
            <person name="Oliveira C."/>
            <person name="Osipova E."/>
            <person name="Leigh N.D."/>
            <person name="Simon A."/>
            <person name="Yun M.H."/>
        </authorList>
    </citation>
    <scope>NUCLEOTIDE SEQUENCE</scope>
    <source>
        <strain evidence="1">20211129_DDA</strain>
        <tissue evidence="1">Liver</tissue>
    </source>
</reference>
<protein>
    <submittedName>
        <fullName evidence="1">Uncharacterized protein</fullName>
    </submittedName>
</protein>
<dbReference type="AlphaFoldDB" id="A0AAV7R2K4"/>
<accession>A0AAV7R2K4</accession>
<evidence type="ECO:0000313" key="2">
    <source>
        <dbReference type="Proteomes" id="UP001066276"/>
    </source>
</evidence>
<evidence type="ECO:0000313" key="1">
    <source>
        <dbReference type="EMBL" id="KAJ1145660.1"/>
    </source>
</evidence>
<gene>
    <name evidence="1" type="ORF">NDU88_011946</name>
</gene>
<sequence>MPGSLRRLGGLSKVDVPPSGSARALPANITFQPVQLISKECDFHSCESAAEGSSTTSVVELTEQGRLARTSPSVTAARFEYRLAAFFPVSAQPFIRASDFAGGPLSSLQATLLIAGLSARNPLFARLTLREVRSLLCRRRSSLPAPLSCSVHRVVSTAVRAQI</sequence>
<name>A0AAV7R2K4_PLEWA</name>
<proteinExistence type="predicted"/>